<accession>A0AAE9EKE6</accession>
<organism evidence="3 4">
    <name type="scientific">Caenorhabditis briggsae</name>
    <dbReference type="NCBI Taxonomy" id="6238"/>
    <lineage>
        <taxon>Eukaryota</taxon>
        <taxon>Metazoa</taxon>
        <taxon>Ecdysozoa</taxon>
        <taxon>Nematoda</taxon>
        <taxon>Chromadorea</taxon>
        <taxon>Rhabditida</taxon>
        <taxon>Rhabditina</taxon>
        <taxon>Rhabditomorpha</taxon>
        <taxon>Rhabditoidea</taxon>
        <taxon>Rhabditidae</taxon>
        <taxon>Peloderinae</taxon>
        <taxon>Caenorhabditis</taxon>
    </lineage>
</organism>
<proteinExistence type="predicted"/>
<protein>
    <submittedName>
        <fullName evidence="3">Uncharacterized protein</fullName>
    </submittedName>
</protein>
<keyword evidence="2" id="KW-0812">Transmembrane</keyword>
<feature type="compositionally biased region" description="Basic and acidic residues" evidence="1">
    <location>
        <begin position="107"/>
        <end position="124"/>
    </location>
</feature>
<keyword evidence="2" id="KW-0472">Membrane</keyword>
<dbReference type="Proteomes" id="UP000829354">
    <property type="component" value="Chromosome III"/>
</dbReference>
<name>A0AAE9EKE6_CAEBR</name>
<dbReference type="InterPro" id="IPR020383">
    <property type="entry name" value="MPS4"/>
</dbReference>
<evidence type="ECO:0000256" key="2">
    <source>
        <dbReference type="SAM" id="Phobius"/>
    </source>
</evidence>
<keyword evidence="4" id="KW-1185">Reference proteome</keyword>
<dbReference type="AlphaFoldDB" id="A0AAE9EKE6"/>
<gene>
    <name evidence="3" type="ORF">L5515_004410</name>
</gene>
<keyword evidence="2" id="KW-1133">Transmembrane helix</keyword>
<dbReference type="Pfam" id="PF17523">
    <property type="entry name" value="MPS-4"/>
    <property type="match status" value="1"/>
</dbReference>
<sequence length="258" mass="29202">MYQRRILEMNGEELRALTAIVLPGRKGDELKIGEMQEMCIKWLFSNGLSINHVFEIHEDVDGRVFCVMRNSEACLCCPKASESGTLKVFDNGPIGDNFKRTPSPVRKPKEQEKKKEEKEPKVKFELPSSPDPPTVSFSKPSAPTNKVAPITVQPTIVTISDKKKKEEEEEEKKNQSSCAYCKRECGLCIVTLSSLIFKPLLHEFLKRSSSCNRISSSTQYFDFLLIVTISVFSFGAIFLILWADFLLNSVRPGSRKRT</sequence>
<evidence type="ECO:0000313" key="4">
    <source>
        <dbReference type="Proteomes" id="UP000829354"/>
    </source>
</evidence>
<reference evidence="3 4" key="1">
    <citation type="submission" date="2022-04" db="EMBL/GenBank/DDBJ databases">
        <title>Chromosome-level reference genomes for two strains of Caenorhabditis briggsae: an improved platform for comparative genomics.</title>
        <authorList>
            <person name="Stevens L."/>
            <person name="Andersen E."/>
        </authorList>
    </citation>
    <scope>NUCLEOTIDE SEQUENCE [LARGE SCALE GENOMIC DNA]</scope>
    <source>
        <strain evidence="3">VX34</strain>
        <tissue evidence="3">Whole-organism</tissue>
    </source>
</reference>
<feature type="region of interest" description="Disordered" evidence="1">
    <location>
        <begin position="91"/>
        <end position="143"/>
    </location>
</feature>
<evidence type="ECO:0000256" key="1">
    <source>
        <dbReference type="SAM" id="MobiDB-lite"/>
    </source>
</evidence>
<feature type="transmembrane region" description="Helical" evidence="2">
    <location>
        <begin position="223"/>
        <end position="247"/>
    </location>
</feature>
<dbReference type="EMBL" id="CP092622">
    <property type="protein sequence ID" value="UMM23941.1"/>
    <property type="molecule type" value="Genomic_DNA"/>
</dbReference>
<evidence type="ECO:0000313" key="3">
    <source>
        <dbReference type="EMBL" id="UMM23941.1"/>
    </source>
</evidence>